<geneLocation type="mitochondrion" evidence="1"/>
<keyword evidence="1" id="KW-0689">Ribosomal protein</keyword>
<gene>
    <name evidence="1" type="primary">rpl31</name>
</gene>
<keyword evidence="1" id="KW-0496">Mitochondrion</keyword>
<keyword evidence="1" id="KW-0687">Ribonucleoprotein</keyword>
<accession>A0A348AYV5</accession>
<dbReference type="EMBL" id="LC369600">
    <property type="protein sequence ID" value="BBD14173.1"/>
    <property type="molecule type" value="Genomic_DNA"/>
</dbReference>
<reference evidence="1" key="1">
    <citation type="journal article" date="2018" name="Sci. Rep.">
        <title>Ophirina amphinema n. gen., n. sp., a New Deeply Branching Discobid with Phylogenetic Affinity to Jakobids.</title>
        <authorList>
            <person name="Yabuki A."/>
            <person name="Gyaltshen Y."/>
            <person name="Heiss A.A."/>
            <person name="Fujikura K."/>
            <person name="Kim E."/>
        </authorList>
    </citation>
    <scope>NUCLEOTIDE SEQUENCE</scope>
    <source>
        <strain evidence="1">JB</strain>
    </source>
</reference>
<sequence>MKRINPRENKVFLFEPDGSCVETFMVSSKSYMFLDLDKSFHPAWVDDEVESLVNDSEVGVNHFHKMKVLTN</sequence>
<name>A0A348AYV5_9EUKA</name>
<dbReference type="AlphaFoldDB" id="A0A348AYV5"/>
<organism evidence="1">
    <name type="scientific">Ophirina amphinema</name>
    <dbReference type="NCBI Taxonomy" id="2108040"/>
    <lineage>
        <taxon>Eukaryota</taxon>
        <taxon>Discoba</taxon>
        <taxon>Jakobida</taxon>
        <taxon>Ophirinina</taxon>
        <taxon>Ophirinidae</taxon>
        <taxon>Ophirina</taxon>
    </lineage>
</organism>
<proteinExistence type="predicted"/>
<dbReference type="GO" id="GO:0005840">
    <property type="term" value="C:ribosome"/>
    <property type="evidence" value="ECO:0007669"/>
    <property type="project" value="UniProtKB-KW"/>
</dbReference>
<evidence type="ECO:0000313" key="1">
    <source>
        <dbReference type="EMBL" id="BBD14173.1"/>
    </source>
</evidence>
<protein>
    <submittedName>
        <fullName evidence="1">Ribosomal protein L31</fullName>
    </submittedName>
</protein>